<dbReference type="STRING" id="112413.SAMN05421854_102494"/>
<feature type="region of interest" description="Disordered" evidence="1">
    <location>
        <begin position="117"/>
        <end position="254"/>
    </location>
</feature>
<reference evidence="2 3" key="1">
    <citation type="submission" date="2016-10" db="EMBL/GenBank/DDBJ databases">
        <authorList>
            <person name="de Groot N.N."/>
        </authorList>
    </citation>
    <scope>NUCLEOTIDE SEQUENCE [LARGE SCALE GENOMIC DNA]</scope>
    <source>
        <strain evidence="2 3">DSM 44637</strain>
    </source>
</reference>
<organism evidence="2 3">
    <name type="scientific">Amycolatopsis rubida</name>
    <dbReference type="NCBI Taxonomy" id="112413"/>
    <lineage>
        <taxon>Bacteria</taxon>
        <taxon>Bacillati</taxon>
        <taxon>Actinomycetota</taxon>
        <taxon>Actinomycetes</taxon>
        <taxon>Pseudonocardiales</taxon>
        <taxon>Pseudonocardiaceae</taxon>
        <taxon>Amycolatopsis</taxon>
    </lineage>
</organism>
<evidence type="ECO:0000313" key="3">
    <source>
        <dbReference type="Proteomes" id="UP000199137"/>
    </source>
</evidence>
<dbReference type="Pfam" id="PF13730">
    <property type="entry name" value="HTH_36"/>
    <property type="match status" value="1"/>
</dbReference>
<sequence length="291" mass="31160">MVSHEAVSWALHDAPMPMTEKGKTDSTARLVLVELAEHAAVDGRNSFPSVLHIRYATGLDERTIQRALRRLEEGGLIQRDGVARNGCTRWKLHMSVTRPDTDWVFLEGEAEEAKRRQTAARAVRRSRSAVAAVSGTQSAGHDPLSGTENPGHEGLSGTQNAGQPTDVRDAECVVRDAESRRPALCVPASGTQNPGVRHGTPPEPSVNPQEPPGTVTGGHAAPRTPLRRDDPQAGRLNDQANSPSEVDLFETGLGTQPTTARVRCLHGLSAHTDPATGEPTCPLCRRALEAS</sequence>
<feature type="compositionally biased region" description="Basic and acidic residues" evidence="1">
    <location>
        <begin position="166"/>
        <end position="181"/>
    </location>
</feature>
<dbReference type="OrthoDB" id="3692312at2"/>
<accession>A0A1I5IJ01</accession>
<protein>
    <submittedName>
        <fullName evidence="2">Helix-turn-helix domain-containing protein</fullName>
    </submittedName>
</protein>
<evidence type="ECO:0000256" key="1">
    <source>
        <dbReference type="SAM" id="MobiDB-lite"/>
    </source>
</evidence>
<dbReference type="Proteomes" id="UP000199137">
    <property type="component" value="Unassembled WGS sequence"/>
</dbReference>
<name>A0A1I5IJ01_9PSEU</name>
<evidence type="ECO:0000313" key="2">
    <source>
        <dbReference type="EMBL" id="SFO60394.1"/>
    </source>
</evidence>
<proteinExistence type="predicted"/>
<dbReference type="AlphaFoldDB" id="A0A1I5IJ01"/>
<dbReference type="Gene3D" id="1.10.10.10">
    <property type="entry name" value="Winged helix-like DNA-binding domain superfamily/Winged helix DNA-binding domain"/>
    <property type="match status" value="1"/>
</dbReference>
<dbReference type="EMBL" id="FOWC01000002">
    <property type="protein sequence ID" value="SFO60394.1"/>
    <property type="molecule type" value="Genomic_DNA"/>
</dbReference>
<feature type="compositionally biased region" description="Pro residues" evidence="1">
    <location>
        <begin position="201"/>
        <end position="211"/>
    </location>
</feature>
<dbReference type="InterPro" id="IPR036388">
    <property type="entry name" value="WH-like_DNA-bd_sf"/>
</dbReference>
<gene>
    <name evidence="2" type="ORF">SAMN05421854_102494</name>
</gene>
<feature type="compositionally biased region" description="Basic residues" evidence="1">
    <location>
        <begin position="117"/>
        <end position="127"/>
    </location>
</feature>